<dbReference type="OrthoDB" id="5920156at2759"/>
<dbReference type="EMBL" id="JYDW01000004">
    <property type="protein sequence ID" value="KRZ62988.1"/>
    <property type="molecule type" value="Genomic_DNA"/>
</dbReference>
<name>A0A0V1LUB4_9BILA</name>
<dbReference type="AlphaFoldDB" id="A0A0V1LUB4"/>
<sequence>MFFLCPTENDDVVQVDEAGLRNQTSQSALHQALERWQGVAQAEWHNAKLKDPKGRGKRCLFAIILCHFHLPIPGRQVQCAEPLGPCQRIQGIICTRDWLRVDARHRIQLVIIDAESVRAISSAQDYR</sequence>
<dbReference type="Proteomes" id="UP000054721">
    <property type="component" value="Unassembled WGS sequence"/>
</dbReference>
<accession>A0A0V1LUB4</accession>
<gene>
    <name evidence="1" type="ORF">T02_14765</name>
</gene>
<comment type="caution">
    <text evidence="1">The sequence shown here is derived from an EMBL/GenBank/DDBJ whole genome shotgun (WGS) entry which is preliminary data.</text>
</comment>
<organism evidence="1 2">
    <name type="scientific">Trichinella nativa</name>
    <dbReference type="NCBI Taxonomy" id="6335"/>
    <lineage>
        <taxon>Eukaryota</taxon>
        <taxon>Metazoa</taxon>
        <taxon>Ecdysozoa</taxon>
        <taxon>Nematoda</taxon>
        <taxon>Enoplea</taxon>
        <taxon>Dorylaimia</taxon>
        <taxon>Trichinellida</taxon>
        <taxon>Trichinellidae</taxon>
        <taxon>Trichinella</taxon>
    </lineage>
</organism>
<proteinExistence type="predicted"/>
<keyword evidence="2" id="KW-1185">Reference proteome</keyword>
<evidence type="ECO:0000313" key="1">
    <source>
        <dbReference type="EMBL" id="KRZ62988.1"/>
    </source>
</evidence>
<evidence type="ECO:0000313" key="2">
    <source>
        <dbReference type="Proteomes" id="UP000054721"/>
    </source>
</evidence>
<reference evidence="1 2" key="1">
    <citation type="submission" date="2015-05" db="EMBL/GenBank/DDBJ databases">
        <title>Evolution of Trichinella species and genotypes.</title>
        <authorList>
            <person name="Korhonen P.K."/>
            <person name="Edoardo P."/>
            <person name="Giuseppe L.R."/>
            <person name="Gasser R.B."/>
        </authorList>
    </citation>
    <scope>NUCLEOTIDE SEQUENCE [LARGE SCALE GENOMIC DNA]</scope>
    <source>
        <strain evidence="1">ISS10</strain>
    </source>
</reference>
<protein>
    <submittedName>
        <fullName evidence="1">Uncharacterized protein</fullName>
    </submittedName>
</protein>